<dbReference type="CDD" id="cd07067">
    <property type="entry name" value="HP_PGM_like"/>
    <property type="match status" value="1"/>
</dbReference>
<feature type="compositionally biased region" description="Basic and acidic residues" evidence="1">
    <location>
        <begin position="549"/>
        <end position="558"/>
    </location>
</feature>
<comment type="caution">
    <text evidence="2">The sequence shown here is derived from an EMBL/GenBank/DDBJ whole genome shotgun (WGS) entry which is preliminary data.</text>
</comment>
<sequence>MAKPRLIILIRHAQSEGNKNRDIHQTIPDHRVKLTQEGWKQAYEAGRKLRGMLRADDTVQFFTSPYRRTRETTEGILATLTSDEPEPSPFKRNNIKVYEEPRLREQDFGNFQPCSAEMERMWQERADYGHFFYRIPNGESAADAYDRISGFNESLWRQFGDDDFASVCVLVTHGLMSRVFLMKWYHFSVEYFEDLRNVNHCEFLIMKKQESGKYLLENKLRTWSELRRERALQATKEGKGDKSEKGGEVALKPNGISKDSSKLDSAPFSIAPSNNPSLPAVVETRRRWGGCPNGCNHDKNFKIRQNLADLVKSDCSTSNAAAAAPTTSGRCRDDASQTDPSFSGTGESKPLASRRPAGKRFMAQNADAEEPEEAGPQIDVAKAREEIVSSPDGTPSFITVEDRLRIHLKSPGTPNDTHPDADFSDDHLHSHHHRRDNSNNNNNNNNNHHHLLLHVGRDGGGTYSGHNSVAASDADSSEDERHRRRRQLAGAPLRPKLSTIPSASGSNSHAHSSEGDHGQAQAPPHHKKRRDSRAVVGRGRANRLGDAPHSSDGEHEADAEGGPGDHEDEEERVERSVRGSVY</sequence>
<feature type="compositionally biased region" description="Basic and acidic residues" evidence="1">
    <location>
        <begin position="417"/>
        <end position="428"/>
    </location>
</feature>
<dbReference type="AlphaFoldDB" id="A0AA38RC99"/>
<keyword evidence="3" id="KW-1185">Reference proteome</keyword>
<organism evidence="2 3">
    <name type="scientific">Coniochaeta hoffmannii</name>
    <dbReference type="NCBI Taxonomy" id="91930"/>
    <lineage>
        <taxon>Eukaryota</taxon>
        <taxon>Fungi</taxon>
        <taxon>Dikarya</taxon>
        <taxon>Ascomycota</taxon>
        <taxon>Pezizomycotina</taxon>
        <taxon>Sordariomycetes</taxon>
        <taxon>Sordariomycetidae</taxon>
        <taxon>Coniochaetales</taxon>
        <taxon>Coniochaetaceae</taxon>
        <taxon>Coniochaeta</taxon>
    </lineage>
</organism>
<feature type="compositionally biased region" description="Polar residues" evidence="1">
    <location>
        <begin position="337"/>
        <end position="346"/>
    </location>
</feature>
<dbReference type="PANTHER" id="PTHR46192">
    <property type="entry name" value="BROAD-RANGE ACID PHOSPHATASE DET1"/>
    <property type="match status" value="1"/>
</dbReference>
<dbReference type="EMBL" id="JANBVN010000198">
    <property type="protein sequence ID" value="KAJ9133622.1"/>
    <property type="molecule type" value="Genomic_DNA"/>
</dbReference>
<evidence type="ECO:0000313" key="3">
    <source>
        <dbReference type="Proteomes" id="UP001174691"/>
    </source>
</evidence>
<proteinExistence type="predicted"/>
<evidence type="ECO:0000313" key="2">
    <source>
        <dbReference type="EMBL" id="KAJ9133622.1"/>
    </source>
</evidence>
<dbReference type="InterPro" id="IPR029033">
    <property type="entry name" value="His_PPase_superfam"/>
</dbReference>
<feature type="region of interest" description="Disordered" evidence="1">
    <location>
        <begin position="233"/>
        <end position="270"/>
    </location>
</feature>
<feature type="compositionally biased region" description="Basic and acidic residues" evidence="1">
    <location>
        <begin position="572"/>
        <end position="582"/>
    </location>
</feature>
<dbReference type="Proteomes" id="UP001174691">
    <property type="component" value="Unassembled WGS sequence"/>
</dbReference>
<accession>A0AA38RC99</accession>
<dbReference type="InterPro" id="IPR052765">
    <property type="entry name" value="PGM-Related"/>
</dbReference>
<dbReference type="SUPFAM" id="SSF53254">
    <property type="entry name" value="Phosphoglycerate mutase-like"/>
    <property type="match status" value="1"/>
</dbReference>
<dbReference type="SMART" id="SM00855">
    <property type="entry name" value="PGAM"/>
    <property type="match status" value="1"/>
</dbReference>
<dbReference type="Gene3D" id="3.40.50.1240">
    <property type="entry name" value="Phosphoglycerate mutase-like"/>
    <property type="match status" value="1"/>
</dbReference>
<gene>
    <name evidence="2" type="ORF">NKR19_g8990</name>
</gene>
<name>A0AA38RC99_9PEZI</name>
<evidence type="ECO:0000256" key="1">
    <source>
        <dbReference type="SAM" id="MobiDB-lite"/>
    </source>
</evidence>
<dbReference type="Pfam" id="PF00300">
    <property type="entry name" value="His_Phos_1"/>
    <property type="match status" value="1"/>
</dbReference>
<feature type="compositionally biased region" description="Basic and acidic residues" evidence="1">
    <location>
        <begin position="233"/>
        <end position="247"/>
    </location>
</feature>
<feature type="region of interest" description="Disordered" evidence="1">
    <location>
        <begin position="321"/>
        <end position="376"/>
    </location>
</feature>
<reference evidence="2" key="1">
    <citation type="submission" date="2022-07" db="EMBL/GenBank/DDBJ databases">
        <title>Fungi with potential for degradation of polypropylene.</title>
        <authorList>
            <person name="Gostincar C."/>
        </authorList>
    </citation>
    <scope>NUCLEOTIDE SEQUENCE</scope>
    <source>
        <strain evidence="2">EXF-13287</strain>
    </source>
</reference>
<dbReference type="InterPro" id="IPR013078">
    <property type="entry name" value="His_Pase_superF_clade-1"/>
</dbReference>
<feature type="region of interest" description="Disordered" evidence="1">
    <location>
        <begin position="408"/>
        <end position="582"/>
    </location>
</feature>
<protein>
    <submittedName>
        <fullName evidence="2">Phosphoglycerate mutase-like protein</fullName>
    </submittedName>
</protein>